<dbReference type="EMBL" id="LAZR01002675">
    <property type="protein sequence ID" value="KKN27011.1"/>
    <property type="molecule type" value="Genomic_DNA"/>
</dbReference>
<evidence type="ECO:0000313" key="1">
    <source>
        <dbReference type="EMBL" id="KKN27011.1"/>
    </source>
</evidence>
<dbReference type="AlphaFoldDB" id="A0A0F9RPV9"/>
<proteinExistence type="predicted"/>
<organism evidence="1">
    <name type="scientific">marine sediment metagenome</name>
    <dbReference type="NCBI Taxonomy" id="412755"/>
    <lineage>
        <taxon>unclassified sequences</taxon>
        <taxon>metagenomes</taxon>
        <taxon>ecological metagenomes</taxon>
    </lineage>
</organism>
<sequence>MFTVRFVRRDKTYKSYAVVQYQVEQGPECISVEMSRTLDGDSCHYEHVGPDEEFEIAYITNINGRTIDVVRQREI</sequence>
<accession>A0A0F9RPV9</accession>
<gene>
    <name evidence="1" type="ORF">LCGC14_0868920</name>
</gene>
<comment type="caution">
    <text evidence="1">The sequence shown here is derived from an EMBL/GenBank/DDBJ whole genome shotgun (WGS) entry which is preliminary data.</text>
</comment>
<protein>
    <submittedName>
        <fullName evidence="1">Uncharacterized protein</fullName>
    </submittedName>
</protein>
<name>A0A0F9RPV9_9ZZZZ</name>
<reference evidence="1" key="1">
    <citation type="journal article" date="2015" name="Nature">
        <title>Complex archaea that bridge the gap between prokaryotes and eukaryotes.</title>
        <authorList>
            <person name="Spang A."/>
            <person name="Saw J.H."/>
            <person name="Jorgensen S.L."/>
            <person name="Zaremba-Niedzwiedzka K."/>
            <person name="Martijn J."/>
            <person name="Lind A.E."/>
            <person name="van Eijk R."/>
            <person name="Schleper C."/>
            <person name="Guy L."/>
            <person name="Ettema T.J."/>
        </authorList>
    </citation>
    <scope>NUCLEOTIDE SEQUENCE</scope>
</reference>